<dbReference type="EMBL" id="CP018221">
    <property type="protein sequence ID" value="API60618.1"/>
    <property type="molecule type" value="Genomic_DNA"/>
</dbReference>
<dbReference type="PANTHER" id="PTHR46564:SF1">
    <property type="entry name" value="TRANSPOSASE"/>
    <property type="match status" value="1"/>
</dbReference>
<dbReference type="KEGG" id="sphj:BSL82_10555"/>
<dbReference type="KEGG" id="sphj:BSL82_16075"/>
<organism evidence="3 6">
    <name type="scientific">Tardibacter chloracetimidivorans</name>
    <dbReference type="NCBI Taxonomy" id="1921510"/>
    <lineage>
        <taxon>Bacteria</taxon>
        <taxon>Pseudomonadati</taxon>
        <taxon>Pseudomonadota</taxon>
        <taxon>Alphaproteobacteria</taxon>
        <taxon>Sphingomonadales</taxon>
        <taxon>Sphingomonadaceae</taxon>
        <taxon>Tardibacter</taxon>
    </lineage>
</organism>
<evidence type="ECO:0000313" key="4">
    <source>
        <dbReference type="EMBL" id="API59705.1"/>
    </source>
</evidence>
<name>A0A1L3ZVL7_9SPHN</name>
<dbReference type="Pfam" id="PF13358">
    <property type="entry name" value="DDE_3"/>
    <property type="match status" value="1"/>
</dbReference>
<dbReference type="PANTHER" id="PTHR46564">
    <property type="entry name" value="TRANSPOSASE"/>
    <property type="match status" value="1"/>
</dbReference>
<evidence type="ECO:0000313" key="6">
    <source>
        <dbReference type="Proteomes" id="UP000182063"/>
    </source>
</evidence>
<dbReference type="InterPro" id="IPR038717">
    <property type="entry name" value="Tc1-like_DDE_dom"/>
</dbReference>
<dbReference type="Proteomes" id="UP000182063">
    <property type="component" value="Chromosome"/>
</dbReference>
<dbReference type="InterPro" id="IPR047655">
    <property type="entry name" value="Transpos_IS630-like"/>
</dbReference>
<feature type="domain" description="Tc1-like transposase DDE" evidence="1">
    <location>
        <begin position="7"/>
        <end position="147"/>
    </location>
</feature>
<dbReference type="KEGG" id="sphj:BSL82_08465"/>
<evidence type="ECO:0000313" key="5">
    <source>
        <dbReference type="EMBL" id="API60618.1"/>
    </source>
</evidence>
<gene>
    <name evidence="2" type="ORF">BSL82_08465</name>
    <name evidence="3" type="ORF">BSL82_10375</name>
    <name evidence="4" type="ORF">BSL82_10555</name>
    <name evidence="5" type="ORF">BSL82_16075</name>
</gene>
<dbReference type="STRING" id="1921510.BSL82_08465"/>
<sequence>MREQAHRLVFIDETATTTKMTRLRGRARRGQRLKGRAPFGHWKTQTFIAGLRCDGLTAPWIIDRPMTKEIFEIYVETQLAPTLDPGDVVILDNLPSHKSEKAKAILKQRGAWFLFLPPYSPDLNPIEMAFSKLKAHLRRIGARTIDDLWRAVGSICDLYPPDECRNYFIAAGYAHD</sequence>
<dbReference type="Gene3D" id="3.30.420.10">
    <property type="entry name" value="Ribonuclease H-like superfamily/Ribonuclease H"/>
    <property type="match status" value="1"/>
</dbReference>
<dbReference type="KEGG" id="sphj:BSL82_10375"/>
<dbReference type="EMBL" id="CP018221">
    <property type="protein sequence ID" value="API59705.1"/>
    <property type="molecule type" value="Genomic_DNA"/>
</dbReference>
<reference evidence="3" key="2">
    <citation type="journal article" date="2018" name="J. Microbiol.">
        <title>Tardibacter chloracetimidivorans gen. nov., sp. nov., a novel member of the family Sphingomonadaceae isolated from an agricultural soil from Jeju Island in Republic of Korea.</title>
        <authorList>
            <person name="Lee H."/>
            <person name="Kim D.U."/>
            <person name="Park S."/>
            <person name="Yoon J.H."/>
            <person name="Ahn J.H."/>
            <person name="Ka J.O."/>
        </authorList>
    </citation>
    <scope>NUCLEOTIDE SEQUENCE</scope>
    <source>
        <strain evidence="3">JJ-A5</strain>
    </source>
</reference>
<dbReference type="EMBL" id="CP018221">
    <property type="protein sequence ID" value="API59339.1"/>
    <property type="molecule type" value="Genomic_DNA"/>
</dbReference>
<dbReference type="InterPro" id="IPR036397">
    <property type="entry name" value="RNaseH_sf"/>
</dbReference>
<dbReference type="NCBIfam" id="NF033545">
    <property type="entry name" value="transpos_IS630"/>
    <property type="match status" value="1"/>
</dbReference>
<proteinExistence type="predicted"/>
<dbReference type="GO" id="GO:0003676">
    <property type="term" value="F:nucleic acid binding"/>
    <property type="evidence" value="ECO:0007669"/>
    <property type="project" value="InterPro"/>
</dbReference>
<evidence type="ECO:0000259" key="1">
    <source>
        <dbReference type="Pfam" id="PF13358"/>
    </source>
</evidence>
<evidence type="ECO:0000313" key="2">
    <source>
        <dbReference type="EMBL" id="API59339.1"/>
    </source>
</evidence>
<accession>A0A1L3ZVL7</accession>
<protein>
    <submittedName>
        <fullName evidence="3">IS630 family transposase</fullName>
    </submittedName>
</protein>
<keyword evidence="6" id="KW-1185">Reference proteome</keyword>
<dbReference type="AlphaFoldDB" id="A0A1L3ZVL7"/>
<evidence type="ECO:0000313" key="3">
    <source>
        <dbReference type="EMBL" id="API59673.1"/>
    </source>
</evidence>
<reference evidence="6" key="1">
    <citation type="submission" date="2016-11" db="EMBL/GenBank/DDBJ databases">
        <title>Complete Genome Sequence of alachlor-degrading Sphingomonas sp. strain JJ-A5.</title>
        <authorList>
            <person name="Lee H."/>
            <person name="Ka J.-O."/>
        </authorList>
    </citation>
    <scope>NUCLEOTIDE SEQUENCE [LARGE SCALE GENOMIC DNA]</scope>
    <source>
        <strain evidence="6">JJ-A5</strain>
    </source>
</reference>
<dbReference type="EMBL" id="CP018221">
    <property type="protein sequence ID" value="API59673.1"/>
    <property type="molecule type" value="Genomic_DNA"/>
</dbReference>